<dbReference type="EMBL" id="FNQM01000007">
    <property type="protein sequence ID" value="SEA61827.1"/>
    <property type="molecule type" value="Genomic_DNA"/>
</dbReference>
<dbReference type="AlphaFoldDB" id="A0A1H4CNB8"/>
<evidence type="ECO:0000313" key="2">
    <source>
        <dbReference type="EMBL" id="SEA61827.1"/>
    </source>
</evidence>
<name>A0A1H4CNB8_9RHOB</name>
<dbReference type="PROSITE" id="PS51318">
    <property type="entry name" value="TAT"/>
    <property type="match status" value="1"/>
</dbReference>
<accession>A0A1H4CNB8</accession>
<dbReference type="OrthoDB" id="8443386at2"/>
<evidence type="ECO:0000313" key="3">
    <source>
        <dbReference type="Proteomes" id="UP000198703"/>
    </source>
</evidence>
<keyword evidence="3" id="KW-1185">Reference proteome</keyword>
<keyword evidence="2" id="KW-0675">Receptor</keyword>
<dbReference type="PANTHER" id="PTHR42928:SF5">
    <property type="entry name" value="BLR1237 PROTEIN"/>
    <property type="match status" value="1"/>
</dbReference>
<gene>
    <name evidence="2" type="ORF">SAMN05444370_107159</name>
</gene>
<dbReference type="STRING" id="89524.SAMN05444370_107159"/>
<dbReference type="Pfam" id="PF03401">
    <property type="entry name" value="TctC"/>
    <property type="match status" value="1"/>
</dbReference>
<sequence>MTLIRPTRRGFIQAAGFGAASVALGAPGLGRAQSYPDRPINVTIPTGEGGGADRDSRVFASVWTKYLGADLEYGYYPGAAGQVGYEFYMQRDKDAYNLIFANLGPEVIMLELQDTGIVIGEDIVYIQQISSEPMAVFSSGRSPITSLQQLVDEGKKRPVTVAVSRLPHPGSIGMLALAEATGANFVLVPYGGGNPSAMAAITMETDCCVLPMANPIALIDQVNILGVFAGANPAPAESKGAPTVNGALGTSIPNFDSSRAWGIHKEAYDAFPDRVAHLKQIMNEAVNDPAYAEAVKGAGLPTTFIDVGGEDVAMATAAATKELAAKYKTLLSGA</sequence>
<dbReference type="Proteomes" id="UP000198703">
    <property type="component" value="Unassembled WGS sequence"/>
</dbReference>
<evidence type="ECO:0000256" key="1">
    <source>
        <dbReference type="ARBA" id="ARBA00006987"/>
    </source>
</evidence>
<proteinExistence type="inferred from homology"/>
<dbReference type="Gene3D" id="3.40.190.150">
    <property type="entry name" value="Bordetella uptake gene, domain 1"/>
    <property type="match status" value="1"/>
</dbReference>
<dbReference type="RefSeq" id="WP_093254129.1">
    <property type="nucleotide sequence ID" value="NZ_FNQM01000007.1"/>
</dbReference>
<organism evidence="2 3">
    <name type="scientific">Rubrimonas cliftonensis</name>
    <dbReference type="NCBI Taxonomy" id="89524"/>
    <lineage>
        <taxon>Bacteria</taxon>
        <taxon>Pseudomonadati</taxon>
        <taxon>Pseudomonadota</taxon>
        <taxon>Alphaproteobacteria</taxon>
        <taxon>Rhodobacterales</taxon>
        <taxon>Paracoccaceae</taxon>
        <taxon>Rubrimonas</taxon>
    </lineage>
</organism>
<dbReference type="InterPro" id="IPR005064">
    <property type="entry name" value="BUG"/>
</dbReference>
<protein>
    <submittedName>
        <fullName evidence="2">Tripartite-type tricarboxylate transporter, receptor component TctC</fullName>
    </submittedName>
</protein>
<dbReference type="InterPro" id="IPR006311">
    <property type="entry name" value="TAT_signal"/>
</dbReference>
<reference evidence="2 3" key="1">
    <citation type="submission" date="2016-10" db="EMBL/GenBank/DDBJ databases">
        <authorList>
            <person name="de Groot N.N."/>
        </authorList>
    </citation>
    <scope>NUCLEOTIDE SEQUENCE [LARGE SCALE GENOMIC DNA]</scope>
    <source>
        <strain evidence="2 3">DSM 15345</strain>
    </source>
</reference>
<dbReference type="InterPro" id="IPR042100">
    <property type="entry name" value="Bug_dom1"/>
</dbReference>
<dbReference type="Gene3D" id="3.40.190.10">
    <property type="entry name" value="Periplasmic binding protein-like II"/>
    <property type="match status" value="1"/>
</dbReference>
<comment type="similarity">
    <text evidence="1">Belongs to the UPF0065 (bug) family.</text>
</comment>
<dbReference type="PANTHER" id="PTHR42928">
    <property type="entry name" value="TRICARBOXYLATE-BINDING PROTEIN"/>
    <property type="match status" value="1"/>
</dbReference>